<dbReference type="PANTHER" id="PTHR39430">
    <property type="entry name" value="MEMBRANE-ASSOCIATED PROTEASE-RELATED"/>
    <property type="match status" value="1"/>
</dbReference>
<evidence type="ECO:0000259" key="2">
    <source>
        <dbReference type="Pfam" id="PF02517"/>
    </source>
</evidence>
<keyword evidence="1" id="KW-1133">Transmembrane helix</keyword>
<feature type="domain" description="CAAX prenyl protease 2/Lysostaphin resistance protein A-like" evidence="2">
    <location>
        <begin position="144"/>
        <end position="243"/>
    </location>
</feature>
<feature type="transmembrane region" description="Helical" evidence="1">
    <location>
        <begin position="270"/>
        <end position="290"/>
    </location>
</feature>
<feature type="transmembrane region" description="Helical" evidence="1">
    <location>
        <begin position="238"/>
        <end position="258"/>
    </location>
</feature>
<dbReference type="Proteomes" id="UP001589605">
    <property type="component" value="Unassembled WGS sequence"/>
</dbReference>
<feature type="transmembrane region" description="Helical" evidence="1">
    <location>
        <begin position="68"/>
        <end position="89"/>
    </location>
</feature>
<comment type="caution">
    <text evidence="3">The sequence shown here is derived from an EMBL/GenBank/DDBJ whole genome shotgun (WGS) entry which is preliminary data.</text>
</comment>
<organism evidence="3 4">
    <name type="scientific">Formosa undariae</name>
    <dbReference type="NCBI Taxonomy" id="1325436"/>
    <lineage>
        <taxon>Bacteria</taxon>
        <taxon>Pseudomonadati</taxon>
        <taxon>Bacteroidota</taxon>
        <taxon>Flavobacteriia</taxon>
        <taxon>Flavobacteriales</taxon>
        <taxon>Flavobacteriaceae</taxon>
        <taxon>Formosa</taxon>
    </lineage>
</organism>
<evidence type="ECO:0000313" key="4">
    <source>
        <dbReference type="Proteomes" id="UP001589605"/>
    </source>
</evidence>
<gene>
    <name evidence="3" type="ORF">ACFFVB_04600</name>
</gene>
<keyword evidence="1" id="KW-0472">Membrane</keyword>
<feature type="transmembrane region" description="Helical" evidence="1">
    <location>
        <begin position="205"/>
        <end position="226"/>
    </location>
</feature>
<proteinExistence type="predicted"/>
<evidence type="ECO:0000313" key="3">
    <source>
        <dbReference type="EMBL" id="MFB9052352.1"/>
    </source>
</evidence>
<sequence length="320" mass="36336">MYISQAYKGLHEWWSYIVGVIIAFIGIAIFSAPHVVAISLKTLQGGVDLTKMDDTNYIMGMFESNLNLIFVMLPFLGGLIFLFIAVKYIHKLPLLKLTTTRDSIDWKRVLFSFILWGGISSLFILIDYTMSPENYLYNFQLNKFLILLVIAVVLVPFQTSFEEYMFRGYLMQGIGVITKSKLIPLILTSLIFGGLHIANPEVAQLGYTIMVYYIGTGLFLGVLTLMDEGMELSLGFHAANNFFTALLVTSDWSALQTYSIFKDISDPGEASFIEIFLPVFVIFPILLFIFSKKYNWTDWKEKLTGRVIEPNPESALNEHV</sequence>
<dbReference type="EMBL" id="JBHMEZ010000003">
    <property type="protein sequence ID" value="MFB9052352.1"/>
    <property type="molecule type" value="Genomic_DNA"/>
</dbReference>
<keyword evidence="4" id="KW-1185">Reference proteome</keyword>
<feature type="transmembrane region" description="Helical" evidence="1">
    <location>
        <begin position="141"/>
        <end position="161"/>
    </location>
</feature>
<feature type="transmembrane region" description="Helical" evidence="1">
    <location>
        <begin position="182"/>
        <end position="199"/>
    </location>
</feature>
<feature type="transmembrane region" description="Helical" evidence="1">
    <location>
        <begin position="109"/>
        <end position="129"/>
    </location>
</feature>
<dbReference type="PANTHER" id="PTHR39430:SF1">
    <property type="entry name" value="PROTEASE"/>
    <property type="match status" value="1"/>
</dbReference>
<dbReference type="Pfam" id="PF02517">
    <property type="entry name" value="Rce1-like"/>
    <property type="match status" value="1"/>
</dbReference>
<evidence type="ECO:0000256" key="1">
    <source>
        <dbReference type="SAM" id="Phobius"/>
    </source>
</evidence>
<name>A0ABV5EYT2_9FLAO</name>
<protein>
    <submittedName>
        <fullName evidence="3">Type II CAAX prenyl endopeptidase Rce1 family protein</fullName>
    </submittedName>
</protein>
<dbReference type="InterPro" id="IPR003675">
    <property type="entry name" value="Rce1/LyrA-like_dom"/>
</dbReference>
<feature type="transmembrane region" description="Helical" evidence="1">
    <location>
        <begin position="12"/>
        <end position="32"/>
    </location>
</feature>
<accession>A0ABV5EYT2</accession>
<keyword evidence="1" id="KW-0812">Transmembrane</keyword>
<reference evidence="3 4" key="1">
    <citation type="submission" date="2024-09" db="EMBL/GenBank/DDBJ databases">
        <authorList>
            <person name="Sun Q."/>
            <person name="Mori K."/>
        </authorList>
    </citation>
    <scope>NUCLEOTIDE SEQUENCE [LARGE SCALE GENOMIC DNA]</scope>
    <source>
        <strain evidence="3 4">CECT 8286</strain>
    </source>
</reference>
<dbReference type="RefSeq" id="WP_382381539.1">
    <property type="nucleotide sequence ID" value="NZ_JBHMEZ010000003.1"/>
</dbReference>